<proteinExistence type="predicted"/>
<keyword evidence="1" id="KW-0808">Transferase</keyword>
<dbReference type="AlphaFoldDB" id="A0A5M3YZT1"/>
<comment type="caution">
    <text evidence="1">The sequence shown here is derived from an EMBL/GenBank/DDBJ whole genome shotgun (WGS) entry which is preliminary data.</text>
</comment>
<dbReference type="GO" id="GO:0016301">
    <property type="term" value="F:kinase activity"/>
    <property type="evidence" value="ECO:0007669"/>
    <property type="project" value="UniProtKB-KW"/>
</dbReference>
<keyword evidence="1" id="KW-0418">Kinase</keyword>
<evidence type="ECO:0000313" key="1">
    <source>
        <dbReference type="EMBL" id="GFF11936.1"/>
    </source>
</evidence>
<evidence type="ECO:0000313" key="2">
    <source>
        <dbReference type="Proteomes" id="UP000452235"/>
    </source>
</evidence>
<keyword evidence="2" id="KW-1185">Reference proteome</keyword>
<organism evidence="1 2">
    <name type="scientific">Aspergillus terreus</name>
    <dbReference type="NCBI Taxonomy" id="33178"/>
    <lineage>
        <taxon>Eukaryota</taxon>
        <taxon>Fungi</taxon>
        <taxon>Dikarya</taxon>
        <taxon>Ascomycota</taxon>
        <taxon>Pezizomycotina</taxon>
        <taxon>Eurotiomycetes</taxon>
        <taxon>Eurotiomycetidae</taxon>
        <taxon>Eurotiales</taxon>
        <taxon>Aspergillaceae</taxon>
        <taxon>Aspergillus</taxon>
        <taxon>Aspergillus subgen. Circumdati</taxon>
    </lineage>
</organism>
<dbReference type="Proteomes" id="UP000452235">
    <property type="component" value="Unassembled WGS sequence"/>
</dbReference>
<protein>
    <submittedName>
        <fullName evidence="1">CMGC/CDK/CDK5 protein kinase</fullName>
    </submittedName>
</protein>
<name>A0A5M3YZT1_ASPTE</name>
<accession>A0A5M3YZT1</accession>
<reference evidence="1 2" key="1">
    <citation type="submission" date="2020-01" db="EMBL/GenBank/DDBJ databases">
        <title>Aspergillus terreus IFO 6365 whole genome shotgun sequence.</title>
        <authorList>
            <person name="Kanamasa S."/>
            <person name="Takahashi H."/>
        </authorList>
    </citation>
    <scope>NUCLEOTIDE SEQUENCE [LARGE SCALE GENOMIC DNA]</scope>
    <source>
        <strain evidence="1 2">IFO 6365</strain>
    </source>
</reference>
<gene>
    <name evidence="1" type="ORF">ATEIFO6365_0001015900</name>
</gene>
<dbReference type="EMBL" id="BLJY01000001">
    <property type="protein sequence ID" value="GFF11936.1"/>
    <property type="molecule type" value="Genomic_DNA"/>
</dbReference>
<sequence length="120" mass="13503">MVRKRLFLRILLSRVDLESQRRAIQGVRAACEGTYDMGTLSERKWPDASQLPEFKPDFAVYPLRDLRRLFPSWILSGLTCCVVFCRCDQSGGSAADALRHPWFDTSLPKTGPSPDSAGQI</sequence>